<evidence type="ECO:0000259" key="1">
    <source>
        <dbReference type="Pfam" id="PF13226"/>
    </source>
</evidence>
<keyword evidence="3" id="KW-1185">Reference proteome</keyword>
<evidence type="ECO:0000313" key="3">
    <source>
        <dbReference type="Proteomes" id="UP000646911"/>
    </source>
</evidence>
<dbReference type="InterPro" id="IPR011990">
    <property type="entry name" value="TPR-like_helical_dom_sf"/>
</dbReference>
<name>A0ABR6ZDM1_9BURK</name>
<organism evidence="2 3">
    <name type="scientific">Undibacterium umbellatum</name>
    <dbReference type="NCBI Taxonomy" id="2762300"/>
    <lineage>
        <taxon>Bacteria</taxon>
        <taxon>Pseudomonadati</taxon>
        <taxon>Pseudomonadota</taxon>
        <taxon>Betaproteobacteria</taxon>
        <taxon>Burkholderiales</taxon>
        <taxon>Oxalobacteraceae</taxon>
        <taxon>Undibacterium</taxon>
    </lineage>
</organism>
<accession>A0ABR6ZDM1</accession>
<dbReference type="Proteomes" id="UP000646911">
    <property type="component" value="Unassembled WGS sequence"/>
</dbReference>
<evidence type="ECO:0000313" key="2">
    <source>
        <dbReference type="EMBL" id="MBC3909302.1"/>
    </source>
</evidence>
<gene>
    <name evidence="2" type="ORF">H8L47_17225</name>
</gene>
<sequence length="689" mass="78278">MPLSPLLEQNIRHSCNTQALLRAALLRSDFEYLEHFFADIDTRSKNNGGDNHEEVQAFVHFHVLFDAYTFPETKKQLALLHAWTAAYPHSYYAHYFLGEFWELVAADIRTTGLAMDVEPDRWEAAALARDNAAITLLHALTLDAQPVRALSLMMRLFAYLGEPAWMDNLFRHQAGEVTDNSDDISPAGHQRFATYGGSLLTPPTQLPALLQTRDPDEAGYSYWLAQILRFCPNCLDALTTATYYLTPRWYGSHRHMKAFINGPQCAALTEGQRGDLWWVKEFDYLEDLPDHAEDHDDNNPGTDKSLHRQAYQRLLARPLLDHTRIDTLFAYAKFCSYYGELDEAYAMAAEACKLQAQCGWHKPVKLSNFEYLAQDLIVEGIPDPDGVLAHVLQVAEYFEESSWFLLLACAARHEGKWGMPQEPFPGQFERLLTLIAAIESKHDSVTEVLELLWNGGHEQASWWLAHELAHRGVALAQCFLANVYRGEYEDGPEIQVDEKMAEQWQRSAAAAAIPHSKAAYLLARNYLVPPAFTRQKKPEYLYTKQLLEKALAADIDGAKLLLMQIIVNSGSPEEAAWVHAELIPSLLESDDNTEQLITSVFLSYMYGTGQGVALSPFLAHAWANYAQSIDEEEVHKYYLDTTLLLYRKLLINNGIRGWFNRLRKDTPWRELVRTAEAYLPPDFDGDADD</sequence>
<feature type="domain" description="DUF4034" evidence="1">
    <location>
        <begin position="21"/>
        <end position="277"/>
    </location>
</feature>
<comment type="caution">
    <text evidence="2">The sequence shown here is derived from an EMBL/GenBank/DDBJ whole genome shotgun (WGS) entry which is preliminary data.</text>
</comment>
<protein>
    <submittedName>
        <fullName evidence="2">DUF4034 domain-containing protein</fullName>
    </submittedName>
</protein>
<proteinExistence type="predicted"/>
<dbReference type="InterPro" id="IPR025115">
    <property type="entry name" value="DUF4034"/>
</dbReference>
<reference evidence="2 3" key="1">
    <citation type="submission" date="2020-08" db="EMBL/GenBank/DDBJ databases">
        <title>Novel species isolated from subtropical streams in China.</title>
        <authorList>
            <person name="Lu H."/>
        </authorList>
    </citation>
    <scope>NUCLEOTIDE SEQUENCE [LARGE SCALE GENOMIC DNA]</scope>
    <source>
        <strain evidence="2 3">NL8W</strain>
    </source>
</reference>
<dbReference type="Pfam" id="PF13226">
    <property type="entry name" value="DUF4034"/>
    <property type="match status" value="1"/>
</dbReference>
<dbReference type="Gene3D" id="1.25.40.10">
    <property type="entry name" value="Tetratricopeptide repeat domain"/>
    <property type="match status" value="1"/>
</dbReference>
<dbReference type="EMBL" id="JACOFX010000009">
    <property type="protein sequence ID" value="MBC3909302.1"/>
    <property type="molecule type" value="Genomic_DNA"/>
</dbReference>